<organism evidence="1 2">
    <name type="scientific">Methanoculleus bourgensis</name>
    <dbReference type="NCBI Taxonomy" id="83986"/>
    <lineage>
        <taxon>Archaea</taxon>
        <taxon>Methanobacteriati</taxon>
        <taxon>Methanobacteriota</taxon>
        <taxon>Stenosarchaea group</taxon>
        <taxon>Methanomicrobia</taxon>
        <taxon>Methanomicrobiales</taxon>
        <taxon>Methanomicrobiaceae</taxon>
        <taxon>Methanoculleus</taxon>
    </lineage>
</organism>
<dbReference type="GeneID" id="43321739"/>
<dbReference type="AlphaFoldDB" id="A0A0X3BPQ0"/>
<dbReference type="Proteomes" id="UP000069850">
    <property type="component" value="Chromosome 1"/>
</dbReference>
<name>A0A0X3BPQ0_9EURY</name>
<dbReference type="KEGG" id="mema:MMAB1_2830"/>
<reference evidence="1 2" key="1">
    <citation type="submission" date="2016-01" db="EMBL/GenBank/DDBJ databases">
        <authorList>
            <person name="Manzoor S."/>
        </authorList>
    </citation>
    <scope>NUCLEOTIDE SEQUENCE [LARGE SCALE GENOMIC DNA]</scope>
    <source>
        <strain evidence="1">Methanoculleus sp MAB1</strain>
    </source>
</reference>
<evidence type="ECO:0000313" key="1">
    <source>
        <dbReference type="EMBL" id="CVK34043.1"/>
    </source>
</evidence>
<dbReference type="EMBL" id="LT158599">
    <property type="protein sequence ID" value="CVK34043.1"/>
    <property type="molecule type" value="Genomic_DNA"/>
</dbReference>
<gene>
    <name evidence="1" type="ORF">MMAB1_2830</name>
</gene>
<dbReference type="RefSeq" id="WP_062265231.1">
    <property type="nucleotide sequence ID" value="NZ_LT158599.1"/>
</dbReference>
<evidence type="ECO:0000313" key="2">
    <source>
        <dbReference type="Proteomes" id="UP000069850"/>
    </source>
</evidence>
<protein>
    <submittedName>
        <fullName evidence="1">Uncharacterized protein</fullName>
    </submittedName>
</protein>
<accession>A0A0X3BPQ0</accession>
<sequence length="71" mass="7178">MYVITRKQIAIVMALIAGITLAAPAAAIEGQNGIAVSVAPINPDFLAYQNAAGETMLASSEEGGVRPPGPV</sequence>
<proteinExistence type="predicted"/>